<dbReference type="PATRIC" id="fig|1348973.3.peg.832"/>
<organism evidence="1 2">
    <name type="scientific">Schinkia azotoformans MEV2011</name>
    <dbReference type="NCBI Taxonomy" id="1348973"/>
    <lineage>
        <taxon>Bacteria</taxon>
        <taxon>Bacillati</taxon>
        <taxon>Bacillota</taxon>
        <taxon>Bacilli</taxon>
        <taxon>Bacillales</taxon>
        <taxon>Bacillaceae</taxon>
        <taxon>Calidifontibacillus/Schinkia group</taxon>
        <taxon>Schinkia</taxon>
    </lineage>
</organism>
<name>A0A072NQS0_SCHAZ</name>
<dbReference type="AlphaFoldDB" id="A0A072NQS0"/>
<dbReference type="EMBL" id="JJRY01000002">
    <property type="protein sequence ID" value="KEF39836.1"/>
    <property type="molecule type" value="Genomic_DNA"/>
</dbReference>
<gene>
    <name evidence="1" type="ORF">M670_00860</name>
</gene>
<evidence type="ECO:0000313" key="2">
    <source>
        <dbReference type="Proteomes" id="UP000027936"/>
    </source>
</evidence>
<accession>A0A072NQS0</accession>
<dbReference type="Gene3D" id="2.60.40.2560">
    <property type="match status" value="1"/>
</dbReference>
<comment type="caution">
    <text evidence="1">The sequence shown here is derived from an EMBL/GenBank/DDBJ whole genome shotgun (WGS) entry which is preliminary data.</text>
</comment>
<proteinExistence type="predicted"/>
<sequence>MMGKPDVIKIKETTEIPIKLVIPYNGKASYKILVNGNLLDSGEISYDSVP</sequence>
<protein>
    <submittedName>
        <fullName evidence="1">Uncharacterized protein</fullName>
    </submittedName>
</protein>
<dbReference type="Proteomes" id="UP000027936">
    <property type="component" value="Unassembled WGS sequence"/>
</dbReference>
<evidence type="ECO:0000313" key="1">
    <source>
        <dbReference type="EMBL" id="KEF39836.1"/>
    </source>
</evidence>
<reference evidence="1 2" key="1">
    <citation type="submission" date="2014-04" db="EMBL/GenBank/DDBJ databases">
        <title>Draft genome sequence of Bacillus azotoformans MEV2011, a (co-) denitrifying strain unable to grow in the presence of oxygen.</title>
        <authorList>
            <person name="Nielsen M."/>
            <person name="Schreiber L."/>
            <person name="Finster K."/>
            <person name="Schramm A."/>
        </authorList>
    </citation>
    <scope>NUCLEOTIDE SEQUENCE [LARGE SCALE GENOMIC DNA]</scope>
    <source>
        <strain evidence="1 2">MEV2011</strain>
    </source>
</reference>